<gene>
    <name evidence="2" type="ORF">FKR81_22890</name>
</gene>
<organism evidence="2 3">
    <name type="scientific">Lentzea tibetensis</name>
    <dbReference type="NCBI Taxonomy" id="2591470"/>
    <lineage>
        <taxon>Bacteria</taxon>
        <taxon>Bacillati</taxon>
        <taxon>Actinomycetota</taxon>
        <taxon>Actinomycetes</taxon>
        <taxon>Pseudonocardiales</taxon>
        <taxon>Pseudonocardiaceae</taxon>
        <taxon>Lentzea</taxon>
    </lineage>
</organism>
<name>A0A563EQW7_9PSEU</name>
<dbReference type="AlphaFoldDB" id="A0A563EQW7"/>
<comment type="caution">
    <text evidence="2">The sequence shown here is derived from an EMBL/GenBank/DDBJ whole genome shotgun (WGS) entry which is preliminary data.</text>
</comment>
<sequence length="62" mass="6671">MAKAARPERVDPQWPEGPDGGYPVSELASDMQGALSPFGMVTFPLPAEEIGYTHPVTEINKS</sequence>
<evidence type="ECO:0000313" key="2">
    <source>
        <dbReference type="EMBL" id="TWP50071.1"/>
    </source>
</evidence>
<dbReference type="OrthoDB" id="5191634at2"/>
<keyword evidence="3" id="KW-1185">Reference proteome</keyword>
<proteinExistence type="predicted"/>
<feature type="region of interest" description="Disordered" evidence="1">
    <location>
        <begin position="1"/>
        <end position="25"/>
    </location>
</feature>
<accession>A0A563EQW7</accession>
<dbReference type="EMBL" id="VOBR01000014">
    <property type="protein sequence ID" value="TWP50071.1"/>
    <property type="molecule type" value="Genomic_DNA"/>
</dbReference>
<protein>
    <submittedName>
        <fullName evidence="2">Uncharacterized protein</fullName>
    </submittedName>
</protein>
<evidence type="ECO:0000313" key="3">
    <source>
        <dbReference type="Proteomes" id="UP000316639"/>
    </source>
</evidence>
<evidence type="ECO:0000256" key="1">
    <source>
        <dbReference type="SAM" id="MobiDB-lite"/>
    </source>
</evidence>
<reference evidence="2 3" key="1">
    <citation type="submission" date="2019-07" db="EMBL/GenBank/DDBJ databases">
        <title>Lentzea xizangensis sp. nov., isolated from Qinghai-Tibetan Plateau Soils.</title>
        <authorList>
            <person name="Huang J."/>
        </authorList>
    </citation>
    <scope>NUCLEOTIDE SEQUENCE [LARGE SCALE GENOMIC DNA]</scope>
    <source>
        <strain evidence="2 3">FXJ1.1311</strain>
    </source>
</reference>
<feature type="compositionally biased region" description="Basic and acidic residues" evidence="1">
    <location>
        <begin position="1"/>
        <end position="11"/>
    </location>
</feature>
<dbReference type="Proteomes" id="UP000316639">
    <property type="component" value="Unassembled WGS sequence"/>
</dbReference>
<dbReference type="RefSeq" id="WP_146354172.1">
    <property type="nucleotide sequence ID" value="NZ_VOBR01000014.1"/>
</dbReference>